<dbReference type="EMBL" id="JAVIZC010000003">
    <property type="protein sequence ID" value="MDR6104562.1"/>
    <property type="molecule type" value="Genomic_DNA"/>
</dbReference>
<dbReference type="AlphaFoldDB" id="A0AAJ2EXD8"/>
<name>A0AAJ2EXD8_9HYPH</name>
<comment type="caution">
    <text evidence="1">The sequence shown here is derived from an EMBL/GenBank/DDBJ whole genome shotgun (WGS) entry which is preliminary data.</text>
</comment>
<accession>A0AAJ2EXD8</accession>
<proteinExistence type="predicted"/>
<protein>
    <submittedName>
        <fullName evidence="1">Uncharacterized protein</fullName>
    </submittedName>
</protein>
<evidence type="ECO:0000313" key="1">
    <source>
        <dbReference type="EMBL" id="MDR6104562.1"/>
    </source>
</evidence>
<dbReference type="Proteomes" id="UP001255601">
    <property type="component" value="Unassembled WGS sequence"/>
</dbReference>
<gene>
    <name evidence="1" type="ORF">QE369_004759</name>
</gene>
<organism evidence="1 2">
    <name type="scientific">Agrobacterium larrymoorei</name>
    <dbReference type="NCBI Taxonomy" id="160699"/>
    <lineage>
        <taxon>Bacteria</taxon>
        <taxon>Pseudomonadati</taxon>
        <taxon>Pseudomonadota</taxon>
        <taxon>Alphaproteobacteria</taxon>
        <taxon>Hyphomicrobiales</taxon>
        <taxon>Rhizobiaceae</taxon>
        <taxon>Rhizobium/Agrobacterium group</taxon>
        <taxon>Agrobacterium</taxon>
    </lineage>
</organism>
<reference evidence="1" key="1">
    <citation type="submission" date="2023-08" db="EMBL/GenBank/DDBJ databases">
        <title>Functional and genomic diversity of the sorghum phyllosphere microbiome.</title>
        <authorList>
            <person name="Shade A."/>
        </authorList>
    </citation>
    <scope>NUCLEOTIDE SEQUENCE</scope>
    <source>
        <strain evidence="1">SORGH_AS_0974</strain>
    </source>
</reference>
<sequence>MSSARCQITACAITIIETSCWERTVTSDGNCLSAVPLAAIDRCDLCRGNGVGANHKSRKRVAGIVRQI</sequence>
<evidence type="ECO:0000313" key="2">
    <source>
        <dbReference type="Proteomes" id="UP001255601"/>
    </source>
</evidence>